<evidence type="ECO:0000313" key="2">
    <source>
        <dbReference type="EMBL" id="RNA00811.1"/>
    </source>
</evidence>
<comment type="caution">
    <text evidence="2">The sequence shown here is derived from an EMBL/GenBank/DDBJ whole genome shotgun (WGS) entry which is preliminary data.</text>
</comment>
<proteinExistence type="predicted"/>
<evidence type="ECO:0000256" key="1">
    <source>
        <dbReference type="SAM" id="MobiDB-lite"/>
    </source>
</evidence>
<accession>A0A3M7PPU3</accession>
<feature type="region of interest" description="Disordered" evidence="1">
    <location>
        <begin position="68"/>
        <end position="87"/>
    </location>
</feature>
<feature type="compositionally biased region" description="Polar residues" evidence="1">
    <location>
        <begin position="74"/>
        <end position="87"/>
    </location>
</feature>
<keyword evidence="3" id="KW-1185">Reference proteome</keyword>
<dbReference type="EMBL" id="REGN01009605">
    <property type="protein sequence ID" value="RNA00811.1"/>
    <property type="molecule type" value="Genomic_DNA"/>
</dbReference>
<dbReference type="AlphaFoldDB" id="A0A3M7PPU3"/>
<gene>
    <name evidence="2" type="ORF">BpHYR1_005558</name>
</gene>
<feature type="non-terminal residue" evidence="2">
    <location>
        <position position="1"/>
    </location>
</feature>
<sequence length="118" mass="13627">IIHIYLLNDAKSIANAEGRGSDYCNLAQMTQVTVNHLDQVDQVYQVIQNSKDVEPTKRVLRFRVSQTKRKANVEPSNTEETQVNKTTRSTTKRQVSFEYCLCHLVLLYAKLIFICYND</sequence>
<organism evidence="2 3">
    <name type="scientific">Brachionus plicatilis</name>
    <name type="common">Marine rotifer</name>
    <name type="synonym">Brachionus muelleri</name>
    <dbReference type="NCBI Taxonomy" id="10195"/>
    <lineage>
        <taxon>Eukaryota</taxon>
        <taxon>Metazoa</taxon>
        <taxon>Spiralia</taxon>
        <taxon>Gnathifera</taxon>
        <taxon>Rotifera</taxon>
        <taxon>Eurotatoria</taxon>
        <taxon>Monogononta</taxon>
        <taxon>Pseudotrocha</taxon>
        <taxon>Ploima</taxon>
        <taxon>Brachionidae</taxon>
        <taxon>Brachionus</taxon>
    </lineage>
</organism>
<protein>
    <submittedName>
        <fullName evidence="2">Uncharacterized protein</fullName>
    </submittedName>
</protein>
<reference evidence="2 3" key="1">
    <citation type="journal article" date="2018" name="Sci. Rep.">
        <title>Genomic signatures of local adaptation to the degree of environmental predictability in rotifers.</title>
        <authorList>
            <person name="Franch-Gras L."/>
            <person name="Hahn C."/>
            <person name="Garcia-Roger E.M."/>
            <person name="Carmona M.J."/>
            <person name="Serra M."/>
            <person name="Gomez A."/>
        </authorList>
    </citation>
    <scope>NUCLEOTIDE SEQUENCE [LARGE SCALE GENOMIC DNA]</scope>
    <source>
        <strain evidence="2">HYR1</strain>
    </source>
</reference>
<evidence type="ECO:0000313" key="3">
    <source>
        <dbReference type="Proteomes" id="UP000276133"/>
    </source>
</evidence>
<name>A0A3M7PPU3_BRAPC</name>
<dbReference type="Proteomes" id="UP000276133">
    <property type="component" value="Unassembled WGS sequence"/>
</dbReference>